<feature type="coiled-coil region" evidence="1">
    <location>
        <begin position="177"/>
        <end position="263"/>
    </location>
</feature>
<reference evidence="3 4" key="1">
    <citation type="submission" date="2018-10" db="EMBL/GenBank/DDBJ databases">
        <title>Comparative analysis of microorganisms from saline springs in Andes Mountain Range, Colombia.</title>
        <authorList>
            <person name="Rubin E."/>
        </authorList>
    </citation>
    <scope>NUCLEOTIDE SEQUENCE [LARGE SCALE GENOMIC DNA]</scope>
    <source>
        <strain evidence="3 4">USBA 36</strain>
    </source>
</reference>
<evidence type="ECO:0000313" key="3">
    <source>
        <dbReference type="EMBL" id="RKQ73739.1"/>
    </source>
</evidence>
<dbReference type="AlphaFoldDB" id="A0A420WRX4"/>
<keyword evidence="2" id="KW-0472">Membrane</keyword>
<feature type="transmembrane region" description="Helical" evidence="2">
    <location>
        <begin position="338"/>
        <end position="363"/>
    </location>
</feature>
<feature type="transmembrane region" description="Helical" evidence="2">
    <location>
        <begin position="396"/>
        <end position="415"/>
    </location>
</feature>
<dbReference type="Proteomes" id="UP000277424">
    <property type="component" value="Unassembled WGS sequence"/>
</dbReference>
<keyword evidence="2" id="KW-1133">Transmembrane helix</keyword>
<keyword evidence="2" id="KW-0812">Transmembrane</keyword>
<proteinExistence type="predicted"/>
<dbReference type="RefSeq" id="WP_147430969.1">
    <property type="nucleotide sequence ID" value="NZ_RBIG01000001.1"/>
</dbReference>
<dbReference type="EMBL" id="RBIG01000001">
    <property type="protein sequence ID" value="RKQ73739.1"/>
    <property type="molecule type" value="Genomic_DNA"/>
</dbReference>
<gene>
    <name evidence="3" type="ORF">BCL74_1530</name>
</gene>
<comment type="caution">
    <text evidence="3">The sequence shown here is derived from an EMBL/GenBank/DDBJ whole genome shotgun (WGS) entry which is preliminary data.</text>
</comment>
<accession>A0A420WRX4</accession>
<evidence type="ECO:0000313" key="4">
    <source>
        <dbReference type="Proteomes" id="UP000277424"/>
    </source>
</evidence>
<sequence>MRQKLITSIITNAENLSTAAANLLNILSTFYDTNKIPFDIKSTICSTDSSTSQVISRIHATVGIITEFNHSTRADLVPLYILTNLQSAIEDTKNSIINLCKKIEHLKKSEGGLRSFNYSNFQAQTNNGNMHNLEENFRSIYNSCETLLIKFFECLHILKPRSAYSFQAAASALSSIIDDANEKLTSLKKSLNQISISENNLVSKEEESAKHLEEIKRLKNDSDNDRKTIADYLAQSTQGKTSIQAILEDASKLQSTVNSYQEKFNIFEKKMNDREHQFAVGSADLAALIQLFESQKSEISNIINKSNKMLKSATVAGLASNFMTIKDQLTDELSKARLAFYVGIFFLTISALPLFAFVLMPILQPVIRSIFPETAFEFSNYAPNSSENAWQYLGQVLARITILLPAAWFVSFATIRHSSLFRLREHYSYKYSMAVAVEGFKQQAPIYEQEIAALVLEQLAFNPADKLNQSKDKNDINAPGISGFLLKKIRSKIDSIVSEERK</sequence>
<keyword evidence="1" id="KW-0175">Coiled coil</keyword>
<evidence type="ECO:0000256" key="1">
    <source>
        <dbReference type="SAM" id="Coils"/>
    </source>
</evidence>
<evidence type="ECO:0000256" key="2">
    <source>
        <dbReference type="SAM" id="Phobius"/>
    </source>
</evidence>
<protein>
    <submittedName>
        <fullName evidence="3">Uncharacterized protein</fullName>
    </submittedName>
</protein>
<name>A0A420WRX4_9PROT</name>
<organism evidence="3 4">
    <name type="scientific">Oceanibaculum indicum</name>
    <dbReference type="NCBI Taxonomy" id="526216"/>
    <lineage>
        <taxon>Bacteria</taxon>
        <taxon>Pseudomonadati</taxon>
        <taxon>Pseudomonadota</taxon>
        <taxon>Alphaproteobacteria</taxon>
        <taxon>Rhodospirillales</taxon>
        <taxon>Oceanibaculaceae</taxon>
        <taxon>Oceanibaculum</taxon>
    </lineage>
</organism>
<dbReference type="OrthoDB" id="8433483at2"/>